<evidence type="ECO:0000313" key="1">
    <source>
        <dbReference type="EMBL" id="QHS98290.1"/>
    </source>
</evidence>
<reference evidence="1" key="1">
    <citation type="journal article" date="2020" name="Nature">
        <title>Giant virus diversity and host interactions through global metagenomics.</title>
        <authorList>
            <person name="Schulz F."/>
            <person name="Roux S."/>
            <person name="Paez-Espino D."/>
            <person name="Jungbluth S."/>
            <person name="Walsh D.A."/>
            <person name="Denef V.J."/>
            <person name="McMahon K.D."/>
            <person name="Konstantinidis K.T."/>
            <person name="Eloe-Fadrosh E.A."/>
            <person name="Kyrpides N.C."/>
            <person name="Woyke T."/>
        </authorList>
    </citation>
    <scope>NUCLEOTIDE SEQUENCE</scope>
    <source>
        <strain evidence="1">GVMAG-M-3300020182-84</strain>
    </source>
</reference>
<dbReference type="AlphaFoldDB" id="A0A6C0C1M7"/>
<proteinExistence type="predicted"/>
<accession>A0A6C0C1M7</accession>
<organism evidence="1">
    <name type="scientific">viral metagenome</name>
    <dbReference type="NCBI Taxonomy" id="1070528"/>
    <lineage>
        <taxon>unclassified sequences</taxon>
        <taxon>metagenomes</taxon>
        <taxon>organismal metagenomes</taxon>
    </lineage>
</organism>
<dbReference type="EMBL" id="MN739313">
    <property type="protein sequence ID" value="QHS98290.1"/>
    <property type="molecule type" value="Genomic_DNA"/>
</dbReference>
<sequence>MYITIYYSNMFDKNIVKNYLLPMTLILIASSFSKEIKQYFKTSEDVSDYELVRKYLLNDFPLYGKKRPIIWIHSEYEVNARKWNSFQSRNTKELNQPYLIECVQSVINMCGNDFNICLIDDESFDKLIPNWNVDMNSFSDPIKKQYRLLGLMKLIYIYGGIHIPNSFLCTSNLNDLFNTHLDSEKVFACENVNKTVNMMQFKNQPRFIPTTDIIGSVKENPVMLMFIKEIESIFDNGHYTSEHDFKGCVSNILYKHTHSDSISVIDGRFIGIKDDQNKPITIDDLMQEDYLNISDAYGIYIPKQELLKRTKYQWFAVASQEQLYETTNILTKFFVVSSYNNANNKQKINPLVTSI</sequence>
<name>A0A6C0C1M7_9ZZZZ</name>
<protein>
    <submittedName>
        <fullName evidence="1">Uncharacterized protein</fullName>
    </submittedName>
</protein>